<dbReference type="CDD" id="cd12214">
    <property type="entry name" value="ChiA1_BD"/>
    <property type="match status" value="1"/>
</dbReference>
<dbReference type="Gene3D" id="2.10.10.20">
    <property type="entry name" value="Carbohydrate-binding module superfamily 5/12"/>
    <property type="match status" value="1"/>
</dbReference>
<comment type="caution">
    <text evidence="4">The sequence shown here is derived from an EMBL/GenBank/DDBJ whole genome shotgun (WGS) entry which is preliminary data.</text>
</comment>
<dbReference type="SUPFAM" id="SSF51055">
    <property type="entry name" value="Carbohydrate binding domain"/>
    <property type="match status" value="1"/>
</dbReference>
<keyword evidence="5" id="KW-1185">Reference proteome</keyword>
<gene>
    <name evidence="4" type="ORF">NLI96_g6428</name>
</gene>
<keyword evidence="1" id="KW-0378">Hydrolase</keyword>
<dbReference type="InterPro" id="IPR036573">
    <property type="entry name" value="CBM_sf_5/12"/>
</dbReference>
<dbReference type="SMART" id="SM00696">
    <property type="entry name" value="DM9"/>
    <property type="match status" value="2"/>
</dbReference>
<dbReference type="Proteomes" id="UP001212997">
    <property type="component" value="Unassembled WGS sequence"/>
</dbReference>
<dbReference type="SMART" id="SM00495">
    <property type="entry name" value="ChtBD3"/>
    <property type="match status" value="1"/>
</dbReference>
<dbReference type="GO" id="GO:0005975">
    <property type="term" value="P:carbohydrate metabolic process"/>
    <property type="evidence" value="ECO:0007669"/>
    <property type="project" value="InterPro"/>
</dbReference>
<dbReference type="Pfam" id="PF02839">
    <property type="entry name" value="CBM_5_12"/>
    <property type="match status" value="1"/>
</dbReference>
<proteinExistence type="predicted"/>
<protein>
    <recommendedName>
        <fullName evidence="3">Chitin-binding type-3 domain-containing protein</fullName>
    </recommendedName>
</protein>
<name>A0AAD5V1A3_9APHY</name>
<accession>A0AAD5V1A3</accession>
<reference evidence="4" key="1">
    <citation type="submission" date="2022-07" db="EMBL/GenBank/DDBJ databases">
        <title>Genome Sequence of Physisporinus lineatus.</title>
        <authorList>
            <person name="Buettner E."/>
        </authorList>
    </citation>
    <scope>NUCLEOTIDE SEQUENCE</scope>
    <source>
        <strain evidence="4">VT162</strain>
    </source>
</reference>
<dbReference type="PANTHER" id="PTHR31649:SF1">
    <property type="entry name" value="FARNESOIC ACID O-METHYL TRANSFERASE DOMAIN-CONTAINING PROTEIN"/>
    <property type="match status" value="1"/>
</dbReference>
<feature type="domain" description="Chitin-binding type-3" evidence="3">
    <location>
        <begin position="2"/>
        <end position="48"/>
    </location>
</feature>
<dbReference type="InterPro" id="IPR003610">
    <property type="entry name" value="CBM5/12"/>
</dbReference>
<evidence type="ECO:0000313" key="5">
    <source>
        <dbReference type="Proteomes" id="UP001212997"/>
    </source>
</evidence>
<dbReference type="EMBL" id="JANAWD010000234">
    <property type="protein sequence ID" value="KAJ3483283.1"/>
    <property type="molecule type" value="Genomic_DNA"/>
</dbReference>
<dbReference type="GO" id="GO:0030246">
    <property type="term" value="F:carbohydrate binding"/>
    <property type="evidence" value="ECO:0007669"/>
    <property type="project" value="InterPro"/>
</dbReference>
<evidence type="ECO:0000313" key="4">
    <source>
        <dbReference type="EMBL" id="KAJ3483283.1"/>
    </source>
</evidence>
<dbReference type="Pfam" id="PF11901">
    <property type="entry name" value="DM9"/>
    <property type="match status" value="1"/>
</dbReference>
<feature type="compositionally biased region" description="Basic and acidic residues" evidence="2">
    <location>
        <begin position="80"/>
        <end position="90"/>
    </location>
</feature>
<evidence type="ECO:0000256" key="1">
    <source>
        <dbReference type="ARBA" id="ARBA00022801"/>
    </source>
</evidence>
<feature type="region of interest" description="Disordered" evidence="2">
    <location>
        <begin position="43"/>
        <end position="102"/>
    </location>
</feature>
<organism evidence="4 5">
    <name type="scientific">Meripilus lineatus</name>
    <dbReference type="NCBI Taxonomy" id="2056292"/>
    <lineage>
        <taxon>Eukaryota</taxon>
        <taxon>Fungi</taxon>
        <taxon>Dikarya</taxon>
        <taxon>Basidiomycota</taxon>
        <taxon>Agaricomycotina</taxon>
        <taxon>Agaricomycetes</taxon>
        <taxon>Polyporales</taxon>
        <taxon>Meripilaceae</taxon>
        <taxon>Meripilus</taxon>
    </lineage>
</organism>
<evidence type="ECO:0000259" key="3">
    <source>
        <dbReference type="SMART" id="SM00495"/>
    </source>
</evidence>
<evidence type="ECO:0000256" key="2">
    <source>
        <dbReference type="SAM" id="MobiDB-lite"/>
    </source>
</evidence>
<dbReference type="PANTHER" id="PTHR31649">
    <property type="entry name" value="AGAP009604-PA"/>
    <property type="match status" value="1"/>
</dbReference>
<dbReference type="GO" id="GO:0004553">
    <property type="term" value="F:hydrolase activity, hydrolyzing O-glycosyl compounds"/>
    <property type="evidence" value="ECO:0007669"/>
    <property type="project" value="InterPro"/>
</dbReference>
<feature type="compositionally biased region" description="Low complexity" evidence="2">
    <location>
        <begin position="51"/>
        <end position="64"/>
    </location>
</feature>
<dbReference type="InterPro" id="IPR006616">
    <property type="entry name" value="DM9_repeat"/>
</dbReference>
<dbReference type="AlphaFoldDB" id="A0AAD5V1A3"/>
<sequence>MTAGWEPGTQYNYGDVVSYQGHRYKIIQPHRSQGDWAPDIVPALWGRIPDDNQGGDHQQHHQQQPFDAGHNYGQPPQSGYHDEKPHHDEQQQQQQQPEPEKSWFDEHKTELKVGGGIVAGLAALGGAAYALHKHEEHKEERKEQAENAQQWLESAQARTQAYHANGPRGPTTWVLTEGHNIPQGALVGGEEDGRPIYIARAFHKGSMQVGKAAPHFKKGATVGYAHNEIDFGTYEILLGNPNSVRWVDGHGRLNLQSLGARPVEGGYEANGTPLFIAQASIKGSIQPGKISEKLDRAFIPYGGDEKEAKDYRILCYAF</sequence>
<dbReference type="GO" id="GO:0005576">
    <property type="term" value="C:extracellular region"/>
    <property type="evidence" value="ECO:0007669"/>
    <property type="project" value="InterPro"/>
</dbReference>